<dbReference type="GO" id="GO:0005886">
    <property type="term" value="C:plasma membrane"/>
    <property type="evidence" value="ECO:0007669"/>
    <property type="project" value="TreeGrafter"/>
</dbReference>
<organism evidence="8 9">
    <name type="scientific">Physocladia obscura</name>
    <dbReference type="NCBI Taxonomy" id="109957"/>
    <lineage>
        <taxon>Eukaryota</taxon>
        <taxon>Fungi</taxon>
        <taxon>Fungi incertae sedis</taxon>
        <taxon>Chytridiomycota</taxon>
        <taxon>Chytridiomycota incertae sedis</taxon>
        <taxon>Chytridiomycetes</taxon>
        <taxon>Chytridiales</taxon>
        <taxon>Chytriomycetaceae</taxon>
        <taxon>Physocladia</taxon>
    </lineage>
</organism>
<keyword evidence="2" id="KW-0813">Transport</keyword>
<evidence type="ECO:0000256" key="3">
    <source>
        <dbReference type="ARBA" id="ARBA00022692"/>
    </source>
</evidence>
<evidence type="ECO:0000256" key="6">
    <source>
        <dbReference type="SAM" id="Phobius"/>
    </source>
</evidence>
<dbReference type="InterPro" id="IPR011701">
    <property type="entry name" value="MFS"/>
</dbReference>
<dbReference type="InterPro" id="IPR036259">
    <property type="entry name" value="MFS_trans_sf"/>
</dbReference>
<keyword evidence="9" id="KW-1185">Reference proteome</keyword>
<dbReference type="Pfam" id="PF07690">
    <property type="entry name" value="MFS_1"/>
    <property type="match status" value="1"/>
</dbReference>
<dbReference type="Gene3D" id="1.20.1720.10">
    <property type="entry name" value="Multidrug resistance protein D"/>
    <property type="match status" value="1"/>
</dbReference>
<gene>
    <name evidence="8" type="ORF">HK100_009281</name>
</gene>
<evidence type="ECO:0000259" key="7">
    <source>
        <dbReference type="PROSITE" id="PS50850"/>
    </source>
</evidence>
<feature type="transmembrane region" description="Helical" evidence="6">
    <location>
        <begin position="400"/>
        <end position="422"/>
    </location>
</feature>
<reference evidence="8" key="1">
    <citation type="submission" date="2020-05" db="EMBL/GenBank/DDBJ databases">
        <title>Phylogenomic resolution of chytrid fungi.</title>
        <authorList>
            <person name="Stajich J.E."/>
            <person name="Amses K."/>
            <person name="Simmons R."/>
            <person name="Seto K."/>
            <person name="Myers J."/>
            <person name="Bonds A."/>
            <person name="Quandt C.A."/>
            <person name="Barry K."/>
            <person name="Liu P."/>
            <person name="Grigoriev I."/>
            <person name="Longcore J.E."/>
            <person name="James T.Y."/>
        </authorList>
    </citation>
    <scope>NUCLEOTIDE SEQUENCE</scope>
    <source>
        <strain evidence="8">JEL0513</strain>
    </source>
</reference>
<dbReference type="PANTHER" id="PTHR23501:SF191">
    <property type="entry name" value="VACUOLAR BASIC AMINO ACID TRANSPORTER 4"/>
    <property type="match status" value="1"/>
</dbReference>
<feature type="transmembrane region" description="Helical" evidence="6">
    <location>
        <begin position="160"/>
        <end position="179"/>
    </location>
</feature>
<evidence type="ECO:0000313" key="8">
    <source>
        <dbReference type="EMBL" id="KAJ3128250.1"/>
    </source>
</evidence>
<dbReference type="SUPFAM" id="SSF103473">
    <property type="entry name" value="MFS general substrate transporter"/>
    <property type="match status" value="1"/>
</dbReference>
<dbReference type="EMBL" id="JADGJH010000473">
    <property type="protein sequence ID" value="KAJ3128250.1"/>
    <property type="molecule type" value="Genomic_DNA"/>
</dbReference>
<name>A0AAD5T9E8_9FUNG</name>
<proteinExistence type="predicted"/>
<dbReference type="AlphaFoldDB" id="A0AAD5T9E8"/>
<keyword evidence="4 6" id="KW-1133">Transmembrane helix</keyword>
<dbReference type="GO" id="GO:0022857">
    <property type="term" value="F:transmembrane transporter activity"/>
    <property type="evidence" value="ECO:0007669"/>
    <property type="project" value="InterPro"/>
</dbReference>
<evidence type="ECO:0000256" key="5">
    <source>
        <dbReference type="ARBA" id="ARBA00023136"/>
    </source>
</evidence>
<dbReference type="CDD" id="cd17502">
    <property type="entry name" value="MFS_Azr1_MDR_like"/>
    <property type="match status" value="1"/>
</dbReference>
<dbReference type="Gene3D" id="1.20.1250.20">
    <property type="entry name" value="MFS general substrate transporter like domains"/>
    <property type="match status" value="1"/>
</dbReference>
<keyword evidence="3 6" id="KW-0812">Transmembrane</keyword>
<comment type="subcellular location">
    <subcellularLocation>
        <location evidence="1">Endomembrane system</location>
        <topology evidence="1">Multi-pass membrane protein</topology>
    </subcellularLocation>
</comment>
<dbReference type="Proteomes" id="UP001211907">
    <property type="component" value="Unassembled WGS sequence"/>
</dbReference>
<protein>
    <recommendedName>
        <fullName evidence="7">Major facilitator superfamily (MFS) profile domain-containing protein</fullName>
    </recommendedName>
</protein>
<sequence>MQQSRATSSASTTSLQQDLDKVQVQLPRYQFVLVFLAVCSAFMLSALDGTIVSTAIPTIIRDFGHQDQSPWVGSVFMLAAAASDAVWGKVIDVFGRRWPFLSAIFLFSCGSIWCGASNSMVMLICARALTGLGSGGITCLSVIVISDIVSMRDRGKYQSILGAIYGIASILGPVLGGIFSDRIDKVSSVSIMGGLSGLGIQQPLFHASYLHLVNDMTATNAGVQQFPNIVSSVLMTMLSGTYCSKFLSYVPFLYIGPVLMIIGSLLVSTFNISTTLAQQIGYLIVFGLGCGCLLQVRVLAIQASVRSDQVATVTALSNAFNAFGGSFGVALMGAISNNIFTEKVSENMQLMAFMAQIQESTGIDLLQQPLEVIQILKALPNQMDEIIIAISGIKDAFVDAFHVAFLSMIPFAAVIIILAIFVKDNMKVKLSQYTKVIKEDIELDYVDLDAYRQLV</sequence>
<comment type="caution">
    <text evidence="8">The sequence shown here is derived from an EMBL/GenBank/DDBJ whole genome shotgun (WGS) entry which is preliminary data.</text>
</comment>
<feature type="transmembrane region" description="Helical" evidence="6">
    <location>
        <begin position="100"/>
        <end position="122"/>
    </location>
</feature>
<dbReference type="GO" id="GO:0012505">
    <property type="term" value="C:endomembrane system"/>
    <property type="evidence" value="ECO:0007669"/>
    <property type="project" value="UniProtKB-SubCell"/>
</dbReference>
<feature type="transmembrane region" description="Helical" evidence="6">
    <location>
        <begin position="280"/>
        <end position="300"/>
    </location>
</feature>
<keyword evidence="5 6" id="KW-0472">Membrane</keyword>
<accession>A0AAD5T9E8</accession>
<dbReference type="InterPro" id="IPR020846">
    <property type="entry name" value="MFS_dom"/>
</dbReference>
<evidence type="ECO:0000256" key="2">
    <source>
        <dbReference type="ARBA" id="ARBA00022448"/>
    </source>
</evidence>
<feature type="transmembrane region" description="Helical" evidence="6">
    <location>
        <begin position="31"/>
        <end position="51"/>
    </location>
</feature>
<dbReference type="PROSITE" id="PS50850">
    <property type="entry name" value="MFS"/>
    <property type="match status" value="1"/>
</dbReference>
<feature type="transmembrane region" description="Helical" evidence="6">
    <location>
        <begin position="246"/>
        <end position="268"/>
    </location>
</feature>
<feature type="transmembrane region" description="Helical" evidence="6">
    <location>
        <begin position="128"/>
        <end position="148"/>
    </location>
</feature>
<evidence type="ECO:0000256" key="1">
    <source>
        <dbReference type="ARBA" id="ARBA00004127"/>
    </source>
</evidence>
<evidence type="ECO:0000313" key="9">
    <source>
        <dbReference type="Proteomes" id="UP001211907"/>
    </source>
</evidence>
<dbReference type="PANTHER" id="PTHR23501">
    <property type="entry name" value="MAJOR FACILITATOR SUPERFAMILY"/>
    <property type="match status" value="1"/>
</dbReference>
<evidence type="ECO:0000256" key="4">
    <source>
        <dbReference type="ARBA" id="ARBA00022989"/>
    </source>
</evidence>
<feature type="domain" description="Major facilitator superfamily (MFS) profile" evidence="7">
    <location>
        <begin position="34"/>
        <end position="455"/>
    </location>
</feature>